<dbReference type="Proteomes" id="UP000008281">
    <property type="component" value="Unassembled WGS sequence"/>
</dbReference>
<proteinExistence type="predicted"/>
<accession>E3LRL2</accession>
<evidence type="ECO:0000313" key="2">
    <source>
        <dbReference type="Proteomes" id="UP000008281"/>
    </source>
</evidence>
<dbReference type="InParanoid" id="E3LRL2"/>
<sequence>MEDYNPLNDVDFHVENQNEYQLAQARRRWRLQLAVGMHLARHVHLENQNEYQLAQARRRWRLQLAVGIQLAGHAHLENQNEYQLAQARRRWRLQLAVGIQLAGHAHLENQNEYQLAQARRRWMRQLVCLRHLFLHDTHMASIQNPPQIAPPEEEEMIYFEQIPFEEWAEDI</sequence>
<dbReference type="EMBL" id="DS268413">
    <property type="protein sequence ID" value="EFP07744.1"/>
    <property type="molecule type" value="Genomic_DNA"/>
</dbReference>
<name>E3LRL2_CAERE</name>
<protein>
    <submittedName>
        <fullName evidence="1">Uncharacterized protein</fullName>
    </submittedName>
</protein>
<organism evidence="2">
    <name type="scientific">Caenorhabditis remanei</name>
    <name type="common">Caenorhabditis vulgaris</name>
    <dbReference type="NCBI Taxonomy" id="31234"/>
    <lineage>
        <taxon>Eukaryota</taxon>
        <taxon>Metazoa</taxon>
        <taxon>Ecdysozoa</taxon>
        <taxon>Nematoda</taxon>
        <taxon>Chromadorea</taxon>
        <taxon>Rhabditida</taxon>
        <taxon>Rhabditina</taxon>
        <taxon>Rhabditomorpha</taxon>
        <taxon>Rhabditoidea</taxon>
        <taxon>Rhabditidae</taxon>
        <taxon>Peloderinae</taxon>
        <taxon>Caenorhabditis</taxon>
    </lineage>
</organism>
<dbReference type="HOGENOM" id="CLU_1564354_0_0_1"/>
<evidence type="ECO:0000313" key="1">
    <source>
        <dbReference type="EMBL" id="EFP07744.1"/>
    </source>
</evidence>
<dbReference type="AlphaFoldDB" id="E3LRL2"/>
<reference evidence="1" key="1">
    <citation type="submission" date="2007-07" db="EMBL/GenBank/DDBJ databases">
        <title>PCAP assembly of the Caenorhabditis remanei genome.</title>
        <authorList>
            <consortium name="The Caenorhabditis remanei Sequencing Consortium"/>
            <person name="Wilson R.K."/>
        </authorList>
    </citation>
    <scope>NUCLEOTIDE SEQUENCE [LARGE SCALE GENOMIC DNA]</scope>
    <source>
        <strain evidence="1">PB4641</strain>
    </source>
</reference>
<keyword evidence="2" id="KW-1185">Reference proteome</keyword>
<gene>
    <name evidence="1" type="ORF">CRE_26078</name>
</gene>